<dbReference type="GO" id="GO:0006355">
    <property type="term" value="P:regulation of DNA-templated transcription"/>
    <property type="evidence" value="ECO:0007669"/>
    <property type="project" value="InterPro"/>
</dbReference>
<feature type="modified residue" description="4-aspartylphosphate" evidence="6">
    <location>
        <position position="51"/>
    </location>
</feature>
<evidence type="ECO:0000256" key="7">
    <source>
        <dbReference type="SAM" id="MobiDB-lite"/>
    </source>
</evidence>
<name>A0A328XIU4_9GAMM</name>
<evidence type="ECO:0000256" key="2">
    <source>
        <dbReference type="ARBA" id="ARBA00022840"/>
    </source>
</evidence>
<dbReference type="InterPro" id="IPR058031">
    <property type="entry name" value="AAA_lid_NorR"/>
</dbReference>
<dbReference type="PANTHER" id="PTHR32071">
    <property type="entry name" value="TRANSCRIPTIONAL REGULATORY PROTEIN"/>
    <property type="match status" value="1"/>
</dbReference>
<dbReference type="GO" id="GO:0005524">
    <property type="term" value="F:ATP binding"/>
    <property type="evidence" value="ECO:0007669"/>
    <property type="project" value="UniProtKB-KW"/>
</dbReference>
<feature type="domain" description="Response regulatory" evidence="9">
    <location>
        <begin position="3"/>
        <end position="112"/>
    </location>
</feature>
<dbReference type="PROSITE" id="PS00675">
    <property type="entry name" value="SIGMA54_INTERACT_1"/>
    <property type="match status" value="1"/>
</dbReference>
<dbReference type="AlphaFoldDB" id="A0A328XIU4"/>
<dbReference type="RefSeq" id="WP_112055900.1">
    <property type="nucleotide sequence ID" value="NZ_QLSX01000011.1"/>
</dbReference>
<evidence type="ECO:0000313" key="11">
    <source>
        <dbReference type="Proteomes" id="UP000249700"/>
    </source>
</evidence>
<organism evidence="10 11">
    <name type="scientific">Onishia taeanensis</name>
    <dbReference type="NCBI Taxonomy" id="284577"/>
    <lineage>
        <taxon>Bacteria</taxon>
        <taxon>Pseudomonadati</taxon>
        <taxon>Pseudomonadota</taxon>
        <taxon>Gammaproteobacteria</taxon>
        <taxon>Oceanospirillales</taxon>
        <taxon>Halomonadaceae</taxon>
        <taxon>Onishia</taxon>
    </lineage>
</organism>
<dbReference type="SUPFAM" id="SSF52540">
    <property type="entry name" value="P-loop containing nucleoside triphosphate hydrolases"/>
    <property type="match status" value="1"/>
</dbReference>
<dbReference type="FunFam" id="3.40.50.300:FF:000006">
    <property type="entry name" value="DNA-binding transcriptional regulator NtrC"/>
    <property type="match status" value="1"/>
</dbReference>
<dbReference type="GO" id="GO:0003677">
    <property type="term" value="F:DNA binding"/>
    <property type="evidence" value="ECO:0007669"/>
    <property type="project" value="UniProtKB-KW"/>
</dbReference>
<dbReference type="Pfam" id="PF00158">
    <property type="entry name" value="Sigma54_activat"/>
    <property type="match status" value="1"/>
</dbReference>
<dbReference type="CDD" id="cd00156">
    <property type="entry name" value="REC"/>
    <property type="match status" value="1"/>
</dbReference>
<dbReference type="InterPro" id="IPR025943">
    <property type="entry name" value="Sigma_54_int_dom_ATP-bd_2"/>
</dbReference>
<evidence type="ECO:0000256" key="6">
    <source>
        <dbReference type="PROSITE-ProRule" id="PRU00169"/>
    </source>
</evidence>
<dbReference type="OrthoDB" id="9804019at2"/>
<sequence>MSRILIVEDESIIRSALKRLLERHGHEVSEAASVAEAETLDPQRFSLVISDLRLPGEPGTAMIERAAPVPVLIMTSYASMRSAVDALKQGAVDYVAKPFDHAELLETVDRALREHGGEPPAPDTASEAAPQTMIGDCPAMQVVYTRIRKTAPADVTVLIQGESGTGKELVARAIHRQSKRIKAPLICVNCAAIPETLIESELFGHEKGAFTGASAARTGLVEAADGGTLFLDEIGELPLDAQARLLRVLQEGEIRKIGSVETRHVDVRLIAATHRDLQALSKTGEFRLDLYYRLNVMQIDLPPLREREDDILTITDVLLEAACRRHDRQGLKLSRSARREIRDYLWPGNVRELENALERGVILAEGHLIHPDDLGLRPVSASARPTVSPAASKDDVATPEDLSEEDLSLEDYFQHFVLEHQEEMSETELAQKLGISRKCLWERRQRLGIPRKRSARSRQA</sequence>
<dbReference type="InterPro" id="IPR011006">
    <property type="entry name" value="CheY-like_superfamily"/>
</dbReference>
<dbReference type="SMART" id="SM00448">
    <property type="entry name" value="REC"/>
    <property type="match status" value="1"/>
</dbReference>
<dbReference type="Gene3D" id="1.10.8.60">
    <property type="match status" value="1"/>
</dbReference>
<dbReference type="Gene3D" id="3.40.50.2300">
    <property type="match status" value="1"/>
</dbReference>
<dbReference type="Proteomes" id="UP000249700">
    <property type="component" value="Unassembled WGS sequence"/>
</dbReference>
<dbReference type="SUPFAM" id="SSF52172">
    <property type="entry name" value="CheY-like"/>
    <property type="match status" value="1"/>
</dbReference>
<feature type="domain" description="Sigma-54 factor interaction" evidence="8">
    <location>
        <begin position="133"/>
        <end position="362"/>
    </location>
</feature>
<dbReference type="PROSITE" id="PS00688">
    <property type="entry name" value="SIGMA54_INTERACT_3"/>
    <property type="match status" value="1"/>
</dbReference>
<dbReference type="PROSITE" id="PS00676">
    <property type="entry name" value="SIGMA54_INTERACT_2"/>
    <property type="match status" value="1"/>
</dbReference>
<feature type="region of interest" description="Disordered" evidence="7">
    <location>
        <begin position="380"/>
        <end position="401"/>
    </location>
</feature>
<keyword evidence="5" id="KW-0804">Transcription</keyword>
<evidence type="ECO:0000313" key="10">
    <source>
        <dbReference type="EMBL" id="RAR58536.1"/>
    </source>
</evidence>
<reference evidence="10 11" key="1">
    <citation type="submission" date="2018-06" db="EMBL/GenBank/DDBJ databases">
        <title>Comparative analysis of microorganisms from saline springs in Andes Mountain Range, Colombia.</title>
        <authorList>
            <person name="Rubin E."/>
        </authorList>
    </citation>
    <scope>NUCLEOTIDE SEQUENCE [LARGE SCALE GENOMIC DNA]</scope>
    <source>
        <strain evidence="10 11">USBA-857</strain>
    </source>
</reference>
<evidence type="ECO:0000256" key="1">
    <source>
        <dbReference type="ARBA" id="ARBA00022741"/>
    </source>
</evidence>
<dbReference type="InterPro" id="IPR003593">
    <property type="entry name" value="AAA+_ATPase"/>
</dbReference>
<dbReference type="Pfam" id="PF00072">
    <property type="entry name" value="Response_reg"/>
    <property type="match status" value="1"/>
</dbReference>
<dbReference type="InterPro" id="IPR025944">
    <property type="entry name" value="Sigma_54_int_dom_CS"/>
</dbReference>
<evidence type="ECO:0000259" key="8">
    <source>
        <dbReference type="PROSITE" id="PS50045"/>
    </source>
</evidence>
<dbReference type="GO" id="GO:0000160">
    <property type="term" value="P:phosphorelay signal transduction system"/>
    <property type="evidence" value="ECO:0007669"/>
    <property type="project" value="InterPro"/>
</dbReference>
<dbReference type="CDD" id="cd00009">
    <property type="entry name" value="AAA"/>
    <property type="match status" value="1"/>
</dbReference>
<keyword evidence="6" id="KW-0597">Phosphoprotein</keyword>
<evidence type="ECO:0000256" key="3">
    <source>
        <dbReference type="ARBA" id="ARBA00023015"/>
    </source>
</evidence>
<keyword evidence="2" id="KW-0067">ATP-binding</keyword>
<dbReference type="Pfam" id="PF25601">
    <property type="entry name" value="AAA_lid_14"/>
    <property type="match status" value="1"/>
</dbReference>
<proteinExistence type="predicted"/>
<dbReference type="EMBL" id="QLSX01000011">
    <property type="protein sequence ID" value="RAR58536.1"/>
    <property type="molecule type" value="Genomic_DNA"/>
</dbReference>
<keyword evidence="4" id="KW-0238">DNA-binding</keyword>
<evidence type="ECO:0000256" key="5">
    <source>
        <dbReference type="ARBA" id="ARBA00023163"/>
    </source>
</evidence>
<dbReference type="PROSITE" id="PS50110">
    <property type="entry name" value="RESPONSE_REGULATORY"/>
    <property type="match status" value="1"/>
</dbReference>
<dbReference type="InterPro" id="IPR002078">
    <property type="entry name" value="Sigma_54_int"/>
</dbReference>
<dbReference type="InterPro" id="IPR025662">
    <property type="entry name" value="Sigma_54_int_dom_ATP-bd_1"/>
</dbReference>
<dbReference type="InterPro" id="IPR027417">
    <property type="entry name" value="P-loop_NTPase"/>
</dbReference>
<evidence type="ECO:0000259" key="9">
    <source>
        <dbReference type="PROSITE" id="PS50110"/>
    </source>
</evidence>
<accession>A0A328XIU4</accession>
<evidence type="ECO:0000256" key="4">
    <source>
        <dbReference type="ARBA" id="ARBA00023125"/>
    </source>
</evidence>
<keyword evidence="3" id="KW-0805">Transcription regulation</keyword>
<dbReference type="SMART" id="SM00382">
    <property type="entry name" value="AAA"/>
    <property type="match status" value="1"/>
</dbReference>
<protein>
    <submittedName>
        <fullName evidence="10">Two-component response regulator CbrB</fullName>
    </submittedName>
</protein>
<dbReference type="PANTHER" id="PTHR32071:SF117">
    <property type="entry name" value="PTS-DEPENDENT DIHYDROXYACETONE KINASE OPERON REGULATORY PROTEIN-RELATED"/>
    <property type="match status" value="1"/>
</dbReference>
<keyword evidence="1" id="KW-0547">Nucleotide-binding</keyword>
<comment type="caution">
    <text evidence="10">The sequence shown here is derived from an EMBL/GenBank/DDBJ whole genome shotgun (WGS) entry which is preliminary data.</text>
</comment>
<gene>
    <name evidence="10" type="ORF">BCL93_11118</name>
</gene>
<dbReference type="InterPro" id="IPR001789">
    <property type="entry name" value="Sig_transdc_resp-reg_receiver"/>
</dbReference>
<dbReference type="Gene3D" id="3.40.50.300">
    <property type="entry name" value="P-loop containing nucleotide triphosphate hydrolases"/>
    <property type="match status" value="1"/>
</dbReference>
<dbReference type="PROSITE" id="PS50045">
    <property type="entry name" value="SIGMA54_INTERACT_4"/>
    <property type="match status" value="1"/>
</dbReference>